<comment type="caution">
    <text evidence="2">The sequence shown here is derived from an EMBL/GenBank/DDBJ whole genome shotgun (WGS) entry which is preliminary data.</text>
</comment>
<evidence type="ECO:0000256" key="1">
    <source>
        <dbReference type="SAM" id="MobiDB-lite"/>
    </source>
</evidence>
<proteinExistence type="predicted"/>
<protein>
    <submittedName>
        <fullName evidence="2">Uncharacterized protein</fullName>
    </submittedName>
</protein>
<dbReference type="EMBL" id="PVNK01000283">
    <property type="protein sequence ID" value="PRP90344.1"/>
    <property type="molecule type" value="Genomic_DNA"/>
</dbReference>
<evidence type="ECO:0000313" key="2">
    <source>
        <dbReference type="EMBL" id="PRP90344.1"/>
    </source>
</evidence>
<keyword evidence="3" id="KW-1185">Reference proteome</keyword>
<organism evidence="2 3">
    <name type="scientific">Enhygromyxa salina</name>
    <dbReference type="NCBI Taxonomy" id="215803"/>
    <lineage>
        <taxon>Bacteria</taxon>
        <taxon>Pseudomonadati</taxon>
        <taxon>Myxococcota</taxon>
        <taxon>Polyangia</taxon>
        <taxon>Nannocystales</taxon>
        <taxon>Nannocystaceae</taxon>
        <taxon>Enhygromyxa</taxon>
    </lineage>
</organism>
<dbReference type="RefSeq" id="WP_181198405.1">
    <property type="nucleotide sequence ID" value="NZ_PVNK01000283.1"/>
</dbReference>
<gene>
    <name evidence="2" type="ORF">ENSA5_65410</name>
</gene>
<evidence type="ECO:0000313" key="3">
    <source>
        <dbReference type="Proteomes" id="UP000237968"/>
    </source>
</evidence>
<name>A0A2S9XBV0_9BACT</name>
<feature type="region of interest" description="Disordered" evidence="1">
    <location>
        <begin position="368"/>
        <end position="423"/>
    </location>
</feature>
<dbReference type="Proteomes" id="UP000237968">
    <property type="component" value="Unassembled WGS sequence"/>
</dbReference>
<feature type="compositionally biased region" description="Low complexity" evidence="1">
    <location>
        <begin position="410"/>
        <end position="423"/>
    </location>
</feature>
<feature type="compositionally biased region" description="Pro residues" evidence="1">
    <location>
        <begin position="373"/>
        <end position="382"/>
    </location>
</feature>
<reference evidence="2 3" key="1">
    <citation type="submission" date="2018-03" db="EMBL/GenBank/DDBJ databases">
        <title>Draft Genome Sequences of the Obligatory Marine Myxobacteria Enhygromyxa salina SWB005.</title>
        <authorList>
            <person name="Poehlein A."/>
            <person name="Moghaddam J.A."/>
            <person name="Harms H."/>
            <person name="Alanjari M."/>
            <person name="Koenig G.M."/>
            <person name="Daniel R."/>
            <person name="Schaeberle T.F."/>
        </authorList>
    </citation>
    <scope>NUCLEOTIDE SEQUENCE [LARGE SCALE GENOMIC DNA]</scope>
    <source>
        <strain evidence="2 3">SWB005</strain>
    </source>
</reference>
<accession>A0A2S9XBV0</accession>
<dbReference type="AlphaFoldDB" id="A0A2S9XBV0"/>
<sequence length="423" mass="45226">MLAHTGLLATTAICACLPPPPEVLTPAASVSGSEISSERCVRYAGEARDPSLLGTPWAGEARCCESDFGFDPELAVRSCGLREYLGESEELACVHRFAGPEGEVHELRLTPVIGREFEAVIALHESGEFDDTHVAGPPPEHPSLWISSAGERHWALVPGWDAARRLSWTDAACSPADMLPALAGMLDAPDPSEALTPLPRIGEPETTGLEVPPDSLLARYADADTTQPGPYPLPHRAASLIARTLHAAATEDRDAFSKLVARDARWGLPDRRQLASRPIRADDEAAAVMAMLRRSAARMSGQLELHCPDIDRRVVPAVRRGEAPMWCVWASEDLLDLIVFGVRGRVVDGGADGQIEYIGVFPDRPARALVTPGEPPPPPIRPQPEILCGDPHAVDYPELCPPSDSDESGSDQSGSDQGGSAAK</sequence>